<evidence type="ECO:0000256" key="11">
    <source>
        <dbReference type="PROSITE-ProRule" id="PRU01203"/>
    </source>
</evidence>
<evidence type="ECO:0000256" key="9">
    <source>
        <dbReference type="HAMAP-Rule" id="MF_01884"/>
    </source>
</evidence>
<dbReference type="InterPro" id="IPR000194">
    <property type="entry name" value="ATPase_F1/V1/A1_a/bsu_nucl-bd"/>
</dbReference>
<dbReference type="NCBIfam" id="NF006886">
    <property type="entry name" value="PRK09376.1"/>
    <property type="match status" value="1"/>
</dbReference>
<evidence type="ECO:0000256" key="5">
    <source>
        <dbReference type="ARBA" id="ARBA00022840"/>
    </source>
</evidence>
<keyword evidence="2 9" id="KW-0547">Nucleotide-binding</keyword>
<comment type="caution">
    <text evidence="9">Lacks conserved residue(s) required for the propagation of feature annotation.</text>
</comment>
<keyword evidence="1 9" id="KW-0806">Transcription termination</keyword>
<feature type="compositionally biased region" description="Basic and acidic residues" evidence="12">
    <location>
        <begin position="189"/>
        <end position="239"/>
    </location>
</feature>
<dbReference type="GO" id="GO:0005524">
    <property type="term" value="F:ATP binding"/>
    <property type="evidence" value="ECO:0007669"/>
    <property type="project" value="UniProtKB-UniRule"/>
</dbReference>
<dbReference type="SUPFAM" id="SSF68912">
    <property type="entry name" value="Rho N-terminal domain-like"/>
    <property type="match status" value="1"/>
</dbReference>
<feature type="binding site" evidence="9">
    <location>
        <begin position="425"/>
        <end position="430"/>
    </location>
    <ligand>
        <name>ATP</name>
        <dbReference type="ChEBI" id="CHEBI:30616"/>
    </ligand>
</feature>
<dbReference type="GO" id="GO:0016787">
    <property type="term" value="F:hydrolase activity"/>
    <property type="evidence" value="ECO:0007669"/>
    <property type="project" value="UniProtKB-KW"/>
</dbReference>
<evidence type="ECO:0000256" key="2">
    <source>
        <dbReference type="ARBA" id="ARBA00022741"/>
    </source>
</evidence>
<evidence type="ECO:0000256" key="1">
    <source>
        <dbReference type="ARBA" id="ARBA00022472"/>
    </source>
</evidence>
<comment type="subunit">
    <text evidence="9">Homohexamer. The homohexamer assembles into an open ring structure.</text>
</comment>
<dbReference type="GO" id="GO:0003723">
    <property type="term" value="F:RNA binding"/>
    <property type="evidence" value="ECO:0007669"/>
    <property type="project" value="UniProtKB-UniRule"/>
</dbReference>
<keyword evidence="5 9" id="KW-0067">ATP-binding</keyword>
<keyword evidence="8 9" id="KW-0804">Transcription</keyword>
<evidence type="ECO:0000256" key="3">
    <source>
        <dbReference type="ARBA" id="ARBA00022801"/>
    </source>
</evidence>
<dbReference type="AlphaFoldDB" id="A0A3E0HAJ2"/>
<dbReference type="Pfam" id="PF07498">
    <property type="entry name" value="Rho_N"/>
    <property type="match status" value="1"/>
</dbReference>
<dbReference type="InterPro" id="IPR011129">
    <property type="entry name" value="CSD"/>
</dbReference>
<evidence type="ECO:0000256" key="8">
    <source>
        <dbReference type="ARBA" id="ARBA00023163"/>
    </source>
</evidence>
<reference evidence="14 15" key="1">
    <citation type="submission" date="2018-08" db="EMBL/GenBank/DDBJ databases">
        <title>Genomic Encyclopedia of Archaeal and Bacterial Type Strains, Phase II (KMG-II): from individual species to whole genera.</title>
        <authorList>
            <person name="Goeker M."/>
        </authorList>
    </citation>
    <scope>NUCLEOTIDE SEQUENCE [LARGE SCALE GENOMIC DNA]</scope>
    <source>
        <strain evidence="14 15">DSM 45791</strain>
    </source>
</reference>
<dbReference type="InterPro" id="IPR012340">
    <property type="entry name" value="NA-bd_OB-fold"/>
</dbReference>
<dbReference type="GO" id="GO:0008186">
    <property type="term" value="F:ATP-dependent activity, acting on RNA"/>
    <property type="evidence" value="ECO:0007669"/>
    <property type="project" value="UniProtKB-UniRule"/>
</dbReference>
<dbReference type="InterPro" id="IPR004665">
    <property type="entry name" value="Term_rho"/>
</dbReference>
<evidence type="ECO:0000256" key="6">
    <source>
        <dbReference type="ARBA" id="ARBA00022884"/>
    </source>
</evidence>
<keyword evidence="4 9" id="KW-0347">Helicase</keyword>
<proteinExistence type="inferred from homology"/>
<dbReference type="InterPro" id="IPR027417">
    <property type="entry name" value="P-loop_NTPase"/>
</dbReference>
<dbReference type="EMBL" id="QUNO01000012">
    <property type="protein sequence ID" value="REH40981.1"/>
    <property type="molecule type" value="Genomic_DNA"/>
</dbReference>
<keyword evidence="7 9" id="KW-0805">Transcription regulation</keyword>
<dbReference type="Pfam" id="PF07497">
    <property type="entry name" value="Rho_RNA_bind"/>
    <property type="match status" value="1"/>
</dbReference>
<dbReference type="OrthoDB" id="9805197at2"/>
<gene>
    <name evidence="9" type="primary">rho</name>
    <name evidence="14" type="ORF">BCF44_11263</name>
</gene>
<dbReference type="PROSITE" id="PS51856">
    <property type="entry name" value="RHO_RNA_BD"/>
    <property type="match status" value="1"/>
</dbReference>
<dbReference type="Gene3D" id="2.40.50.140">
    <property type="entry name" value="Nucleic acid-binding proteins"/>
    <property type="match status" value="1"/>
</dbReference>
<dbReference type="Proteomes" id="UP000256269">
    <property type="component" value="Unassembled WGS sequence"/>
</dbReference>
<feature type="compositionally biased region" description="Basic and acidic residues" evidence="12">
    <location>
        <begin position="105"/>
        <end position="123"/>
    </location>
</feature>
<dbReference type="GO" id="GO:0004386">
    <property type="term" value="F:helicase activity"/>
    <property type="evidence" value="ECO:0007669"/>
    <property type="project" value="UniProtKB-UniRule"/>
</dbReference>
<name>A0A3E0HAJ2_9PSEU</name>
<evidence type="ECO:0000256" key="4">
    <source>
        <dbReference type="ARBA" id="ARBA00022806"/>
    </source>
</evidence>
<dbReference type="HAMAP" id="MF_01884">
    <property type="entry name" value="Rho"/>
    <property type="match status" value="1"/>
</dbReference>
<dbReference type="InterPro" id="IPR041703">
    <property type="entry name" value="Rho_factor_ATP-bd"/>
</dbReference>
<feature type="compositionally biased region" description="Basic residues" evidence="12">
    <location>
        <begin position="260"/>
        <end position="269"/>
    </location>
</feature>
<dbReference type="NCBIfam" id="TIGR00767">
    <property type="entry name" value="rho"/>
    <property type="match status" value="1"/>
</dbReference>
<sequence>MSNTDLLGSDAVSAAPGSPQDSAPAPRTESKETPLTTTKRRAGLSGMVLAELRELAGQLNISGTAGMRKGDLIAAIKERQGSSGGRAETAELPLTGVTASKPARRTAEKPARATEAKKDKPAAEAKAAPVEAAAPAAEPVAETAPAPRQGDEEGGRRNNRRRRAAGRPAGAPDSAEQRSEQPQQGDRPQQQERQERSERQQGDRQQGERQHDRAEQRDRGDQRGDRGDRQRDRGDRGDRQQNNNRPDNRQQDDDDERGGRRGRRFRDRRRGRDGAERGQGGGGGDTEVREDDVLLPVAGILDVLENYAFVRTSGYLAGPNDVYVSLSLVRKHGLRRGDNITGAVRQPREGEQQRQKFNPLVRVDTINGLEPDQVRNRPEFTKLTPLYPNERLRLETEPHILTTRVIDLVMPVGKGQRALIVSPPKAGKTSVLQSIANAITTNNPECHLMVVLVDERPEEVTDMQRSVKGEVIASTFDRPPGDHTSVAELSIERAKRLVEMGHDVVVLLDSITRLGRAYNLAAPASGRILSGGVDSTALYPPKRFLGAARNIEGGGSLTIFATALVETGSTMDTVIFEEFKGTGNAELKLDRRIADKRVFPAVDVDPSGTRKEELLLPPDELAVMHKLRRVLHALDSQQAIDLLLDRLRKSRTNIEFLMQVAKTTPGSNGTDD</sequence>
<evidence type="ECO:0000256" key="7">
    <source>
        <dbReference type="ARBA" id="ARBA00023015"/>
    </source>
</evidence>
<accession>A0A3E0HAJ2</accession>
<keyword evidence="6 9" id="KW-0694">RNA-binding</keyword>
<feature type="compositionally biased region" description="Low complexity" evidence="12">
    <location>
        <begin position="124"/>
        <end position="147"/>
    </location>
</feature>
<evidence type="ECO:0000313" key="14">
    <source>
        <dbReference type="EMBL" id="REH40981.1"/>
    </source>
</evidence>
<dbReference type="PANTHER" id="PTHR46425">
    <property type="entry name" value="TRANSCRIPTION TERMINATION FACTOR RHO"/>
    <property type="match status" value="1"/>
</dbReference>
<organism evidence="14 15">
    <name type="scientific">Kutzneria buriramensis</name>
    <dbReference type="NCBI Taxonomy" id="1045776"/>
    <lineage>
        <taxon>Bacteria</taxon>
        <taxon>Bacillati</taxon>
        <taxon>Actinomycetota</taxon>
        <taxon>Actinomycetes</taxon>
        <taxon>Pseudonocardiales</taxon>
        <taxon>Pseudonocardiaceae</taxon>
        <taxon>Kutzneria</taxon>
    </lineage>
</organism>
<feature type="binding site" evidence="9">
    <location>
        <position position="456"/>
    </location>
    <ligand>
        <name>ATP</name>
        <dbReference type="ChEBI" id="CHEBI:30616"/>
    </ligand>
</feature>
<dbReference type="Pfam" id="PF00006">
    <property type="entry name" value="ATP-synt_ab"/>
    <property type="match status" value="1"/>
</dbReference>
<feature type="binding site" evidence="9">
    <location>
        <begin position="413"/>
        <end position="418"/>
    </location>
    <ligand>
        <name>ATP</name>
        <dbReference type="ChEBI" id="CHEBI:30616"/>
    </ligand>
</feature>
<dbReference type="InterPro" id="IPR003593">
    <property type="entry name" value="AAA+_ATPase"/>
</dbReference>
<dbReference type="GO" id="GO:0006353">
    <property type="term" value="P:DNA-templated transcription termination"/>
    <property type="evidence" value="ECO:0007669"/>
    <property type="project" value="UniProtKB-UniRule"/>
</dbReference>
<dbReference type="InterPro" id="IPR011112">
    <property type="entry name" value="Rho-like_N"/>
</dbReference>
<evidence type="ECO:0000313" key="15">
    <source>
        <dbReference type="Proteomes" id="UP000256269"/>
    </source>
</evidence>
<dbReference type="CDD" id="cd01128">
    <property type="entry name" value="rho_factor_C"/>
    <property type="match status" value="1"/>
</dbReference>
<evidence type="ECO:0000256" key="12">
    <source>
        <dbReference type="SAM" id="MobiDB-lite"/>
    </source>
</evidence>
<comment type="caution">
    <text evidence="14">The sequence shown here is derived from an EMBL/GenBank/DDBJ whole genome shotgun (WGS) entry which is preliminary data.</text>
</comment>
<dbReference type="SMART" id="SM00382">
    <property type="entry name" value="AAA"/>
    <property type="match status" value="1"/>
</dbReference>
<protein>
    <recommendedName>
        <fullName evidence="9 10">Transcription termination factor Rho</fullName>
        <ecNumber evidence="9 10">3.6.4.-</ecNumber>
    </recommendedName>
    <alternativeName>
        <fullName evidence="9">ATP-dependent helicase Rho</fullName>
    </alternativeName>
</protein>
<dbReference type="Gene3D" id="3.40.50.300">
    <property type="entry name" value="P-loop containing nucleotide triphosphate hydrolases"/>
    <property type="match status" value="1"/>
</dbReference>
<dbReference type="EC" id="3.6.4.-" evidence="9 10"/>
<feature type="region of interest" description="Disordered" evidence="12">
    <location>
        <begin position="78"/>
        <end position="289"/>
    </location>
</feature>
<dbReference type="SMART" id="SM00959">
    <property type="entry name" value="Rho_N"/>
    <property type="match status" value="1"/>
</dbReference>
<dbReference type="SUPFAM" id="SSF52540">
    <property type="entry name" value="P-loop containing nucleoside triphosphate hydrolases"/>
    <property type="match status" value="1"/>
</dbReference>
<dbReference type="PANTHER" id="PTHR46425:SF1">
    <property type="entry name" value="TRANSCRIPTION TERMINATION FACTOR RHO"/>
    <property type="match status" value="1"/>
</dbReference>
<dbReference type="InterPro" id="IPR036269">
    <property type="entry name" value="Rho_N_sf"/>
</dbReference>
<dbReference type="RefSeq" id="WP_116178181.1">
    <property type="nucleotide sequence ID" value="NZ_CP144375.1"/>
</dbReference>
<dbReference type="SMART" id="SM00357">
    <property type="entry name" value="CSP"/>
    <property type="match status" value="1"/>
</dbReference>
<comment type="similarity">
    <text evidence="9 11">Belongs to the Rho family.</text>
</comment>
<keyword evidence="3 9" id="KW-0378">Hydrolase</keyword>
<evidence type="ECO:0000259" key="13">
    <source>
        <dbReference type="PROSITE" id="PS51856"/>
    </source>
</evidence>
<feature type="domain" description="Rho RNA-BD" evidence="13">
    <location>
        <begin position="294"/>
        <end position="370"/>
    </location>
</feature>
<feature type="region of interest" description="Disordered" evidence="12">
    <location>
        <begin position="1"/>
        <end position="43"/>
    </location>
</feature>
<dbReference type="InterPro" id="IPR011113">
    <property type="entry name" value="Rho_RNA-bd"/>
</dbReference>
<evidence type="ECO:0000256" key="10">
    <source>
        <dbReference type="NCBIfam" id="TIGR00767"/>
    </source>
</evidence>
<comment type="function">
    <text evidence="9">Facilitates transcription termination by a mechanism that involves Rho binding to the nascent RNA, activation of Rho's RNA-dependent ATPase activity, and release of the mRNA from the DNA template.</text>
</comment>
<keyword evidence="15" id="KW-1185">Reference proteome</keyword>